<dbReference type="STRING" id="683960.A0A1E3NV97"/>
<dbReference type="PANTHER" id="PTHR31902">
    <property type="entry name" value="ACTIN PATCHES DISTAL PROTEIN 1"/>
    <property type="match status" value="1"/>
</dbReference>
<proteinExistence type="predicted"/>
<organism evidence="1 2">
    <name type="scientific">Wickerhamomyces anomalus (strain ATCC 58044 / CBS 1984 / NCYC 433 / NRRL Y-366-8)</name>
    <name type="common">Yeast</name>
    <name type="synonym">Hansenula anomala</name>
    <dbReference type="NCBI Taxonomy" id="683960"/>
    <lineage>
        <taxon>Eukaryota</taxon>
        <taxon>Fungi</taxon>
        <taxon>Dikarya</taxon>
        <taxon>Ascomycota</taxon>
        <taxon>Saccharomycotina</taxon>
        <taxon>Saccharomycetes</taxon>
        <taxon>Phaffomycetales</taxon>
        <taxon>Wickerhamomycetaceae</taxon>
        <taxon>Wickerhamomyces</taxon>
    </lineage>
</organism>
<dbReference type="SUPFAM" id="SSF52833">
    <property type="entry name" value="Thioredoxin-like"/>
    <property type="match status" value="1"/>
</dbReference>
<evidence type="ECO:0008006" key="3">
    <source>
        <dbReference type="Google" id="ProtNLM"/>
    </source>
</evidence>
<dbReference type="PANTHER" id="PTHR31902:SF14">
    <property type="entry name" value="ACTIN PATCHES DISTAL PROTEIN 1"/>
    <property type="match status" value="1"/>
</dbReference>
<dbReference type="RefSeq" id="XP_019036232.1">
    <property type="nucleotide sequence ID" value="XM_019182383.1"/>
</dbReference>
<dbReference type="Gene3D" id="3.40.30.10">
    <property type="entry name" value="Glutaredoxin"/>
    <property type="match status" value="1"/>
</dbReference>
<reference evidence="1 2" key="1">
    <citation type="journal article" date="2016" name="Proc. Natl. Acad. Sci. U.S.A.">
        <title>Comparative genomics of biotechnologically important yeasts.</title>
        <authorList>
            <person name="Riley R."/>
            <person name="Haridas S."/>
            <person name="Wolfe K.H."/>
            <person name="Lopes M.R."/>
            <person name="Hittinger C.T."/>
            <person name="Goeker M."/>
            <person name="Salamov A.A."/>
            <person name="Wisecaver J.H."/>
            <person name="Long T.M."/>
            <person name="Calvey C.H."/>
            <person name="Aerts A.L."/>
            <person name="Barry K.W."/>
            <person name="Choi C."/>
            <person name="Clum A."/>
            <person name="Coughlan A.Y."/>
            <person name="Deshpande S."/>
            <person name="Douglass A.P."/>
            <person name="Hanson S.J."/>
            <person name="Klenk H.-P."/>
            <person name="LaButti K.M."/>
            <person name="Lapidus A."/>
            <person name="Lindquist E.A."/>
            <person name="Lipzen A.M."/>
            <person name="Meier-Kolthoff J.P."/>
            <person name="Ohm R.A."/>
            <person name="Otillar R.P."/>
            <person name="Pangilinan J.L."/>
            <person name="Peng Y."/>
            <person name="Rokas A."/>
            <person name="Rosa C.A."/>
            <person name="Scheuner C."/>
            <person name="Sibirny A.A."/>
            <person name="Slot J.C."/>
            <person name="Stielow J.B."/>
            <person name="Sun H."/>
            <person name="Kurtzman C.P."/>
            <person name="Blackwell M."/>
            <person name="Grigoriev I.V."/>
            <person name="Jeffries T.W."/>
        </authorList>
    </citation>
    <scope>NUCLEOTIDE SEQUENCE [LARGE SCALE GENOMIC DNA]</scope>
    <source>
        <strain evidence="2">ATCC 58044 / CBS 1984 / NCYC 433 / NRRL Y-366-8</strain>
    </source>
</reference>
<dbReference type="CDD" id="cd03062">
    <property type="entry name" value="TRX_Fd_Sucrase"/>
    <property type="match status" value="1"/>
</dbReference>
<dbReference type="InterPro" id="IPR036249">
    <property type="entry name" value="Thioredoxin-like_sf"/>
</dbReference>
<dbReference type="EMBL" id="KV454214">
    <property type="protein sequence ID" value="ODQ57025.1"/>
    <property type="molecule type" value="Genomic_DNA"/>
</dbReference>
<name>A0A1E3NV97_WICAA</name>
<keyword evidence="2" id="KW-1185">Reference proteome</keyword>
<protein>
    <recommendedName>
        <fullName evidence="3">Actin patches distal protein 1</fullName>
    </recommendedName>
</protein>
<dbReference type="Pfam" id="PF06999">
    <property type="entry name" value="Suc_Fer-like"/>
    <property type="match status" value="1"/>
</dbReference>
<dbReference type="GO" id="GO:0005829">
    <property type="term" value="C:cytosol"/>
    <property type="evidence" value="ECO:0007669"/>
    <property type="project" value="EnsemblFungi"/>
</dbReference>
<accession>A0A1E3NV97</accession>
<sequence length="295" mass="33396">MLGLSKFFGKNNTDKRDQEISSILPLSSCNAECESCPTKFPSGLKIDEDSDIYNSAKPTDVHFIIPTSKTDWAHDATSTPNTVENAIVAWKDKYGDDIIKDGNFKVSTSSLPFDSVDPRCYKSEVNDVLILPFFVWLRKIEYQNVDQVLNKLIPLLIKLRDEGSELPKKIDNYRLFPAIEQAFIFLCSHRTRDKRCGITAPLMKKEMDAHLRDLELYRDVCDDRPNGINVSFINHVGGHKFAANVIIYMKTGEIIWLARCNPANAKPIIDETVLGGGKVWGDLVRVVQKTKSVEW</sequence>
<dbReference type="AlphaFoldDB" id="A0A1E3NV97"/>
<evidence type="ECO:0000313" key="1">
    <source>
        <dbReference type="EMBL" id="ODQ57025.1"/>
    </source>
</evidence>
<evidence type="ECO:0000313" key="2">
    <source>
        <dbReference type="Proteomes" id="UP000094112"/>
    </source>
</evidence>
<dbReference type="OrthoDB" id="10253744at2759"/>
<dbReference type="GeneID" id="30199629"/>
<dbReference type="InterPro" id="IPR009737">
    <property type="entry name" value="Aim32/Apd1-like"/>
</dbReference>
<gene>
    <name evidence="1" type="ORF">WICANDRAFT_35995</name>
</gene>
<dbReference type="Proteomes" id="UP000094112">
    <property type="component" value="Unassembled WGS sequence"/>
</dbReference>